<sequence>MLMLNYAHSDSAVDNPLFSYTSGRFLYNEKLRLHERYIKFNVTALKDAIERHVQHRQVRDLTRFSEGGFNRIFLAIMEDGFKATVKIPYWISVPKTYATASEVATLTFLRPKGIPVPEVYGWSSTTRNAVGAEYIIMDSQYFEKDVPPQLQSRLYTPGVPDKEGDSETYCIGPIADYMFWPHEILMGMNLFCQYLAGSDSKSYLAAIANKELKWVEKFGKPLECDFPHNTVFPGANSDKHYLRLLQKYLAISPYLFPKHPQDSLKLAIQSLAKRMMAFPAQLSSQRKIRQQTENDTMWCNLNALVSHWRDELDGLTEEGWVRTEAYAHAVKRNKELIAEFSKDGSPDELENTRRGWPFQDREEFF</sequence>
<evidence type="ECO:0008006" key="3">
    <source>
        <dbReference type="Google" id="ProtNLM"/>
    </source>
</evidence>
<organism evidence="1 2">
    <name type="scientific">Polytolypa hystricis (strain UAMH7299)</name>
    <dbReference type="NCBI Taxonomy" id="1447883"/>
    <lineage>
        <taxon>Eukaryota</taxon>
        <taxon>Fungi</taxon>
        <taxon>Dikarya</taxon>
        <taxon>Ascomycota</taxon>
        <taxon>Pezizomycotina</taxon>
        <taxon>Eurotiomycetes</taxon>
        <taxon>Eurotiomycetidae</taxon>
        <taxon>Onygenales</taxon>
        <taxon>Onygenales incertae sedis</taxon>
        <taxon>Polytolypa</taxon>
    </lineage>
</organism>
<dbReference type="PANTHER" id="PTHR36091">
    <property type="entry name" value="ALTERED INHERITANCE OF MITOCHONDRIA PROTEIN 9, MITOCHONDRIAL"/>
    <property type="match status" value="1"/>
</dbReference>
<dbReference type="EMBL" id="PDNA01000024">
    <property type="protein sequence ID" value="PGH23411.1"/>
    <property type="molecule type" value="Genomic_DNA"/>
</dbReference>
<protein>
    <recommendedName>
        <fullName evidence="3">Aminoglycoside phosphotransferase domain-containing protein</fullName>
    </recommendedName>
</protein>
<evidence type="ECO:0000313" key="2">
    <source>
        <dbReference type="Proteomes" id="UP000224634"/>
    </source>
</evidence>
<dbReference type="OrthoDB" id="10003767at2759"/>
<evidence type="ECO:0000313" key="1">
    <source>
        <dbReference type="EMBL" id="PGH23411.1"/>
    </source>
</evidence>
<dbReference type="Gene3D" id="3.30.200.20">
    <property type="entry name" value="Phosphorylase Kinase, domain 1"/>
    <property type="match status" value="1"/>
</dbReference>
<dbReference type="InterPro" id="IPR011009">
    <property type="entry name" value="Kinase-like_dom_sf"/>
</dbReference>
<comment type="caution">
    <text evidence="1">The sequence shown here is derived from an EMBL/GenBank/DDBJ whole genome shotgun (WGS) entry which is preliminary data.</text>
</comment>
<dbReference type="GO" id="GO:0005739">
    <property type="term" value="C:mitochondrion"/>
    <property type="evidence" value="ECO:0007669"/>
    <property type="project" value="UniProtKB-SubCell"/>
</dbReference>
<dbReference type="STRING" id="1447883.A0A2B7YQT1"/>
<accession>A0A2B7YQT1</accession>
<dbReference type="SUPFAM" id="SSF56112">
    <property type="entry name" value="Protein kinase-like (PK-like)"/>
    <property type="match status" value="1"/>
</dbReference>
<reference evidence="1 2" key="1">
    <citation type="submission" date="2017-10" db="EMBL/GenBank/DDBJ databases">
        <title>Comparative genomics in systemic dimorphic fungi from Ajellomycetaceae.</title>
        <authorList>
            <person name="Munoz J.F."/>
            <person name="Mcewen J.G."/>
            <person name="Clay O.K."/>
            <person name="Cuomo C.A."/>
        </authorList>
    </citation>
    <scope>NUCLEOTIDE SEQUENCE [LARGE SCALE GENOMIC DNA]</scope>
    <source>
        <strain evidence="1 2">UAMH7299</strain>
    </source>
</reference>
<dbReference type="AlphaFoldDB" id="A0A2B7YQT1"/>
<dbReference type="Proteomes" id="UP000224634">
    <property type="component" value="Unassembled WGS sequence"/>
</dbReference>
<gene>
    <name evidence="1" type="ORF">AJ80_02521</name>
</gene>
<dbReference type="PANTHER" id="PTHR36091:SF2">
    <property type="entry name" value="AMINOGLYCOSIDE PHOSPHOTRANSFERASE DOMAIN-CONTAINING PROTEIN"/>
    <property type="match status" value="1"/>
</dbReference>
<keyword evidence="2" id="KW-1185">Reference proteome</keyword>
<name>A0A2B7YQT1_POLH7</name>
<dbReference type="InterPro" id="IPR051035">
    <property type="entry name" value="Mito_inheritance_9"/>
</dbReference>
<proteinExistence type="predicted"/>